<proteinExistence type="predicted"/>
<sequence>MKVFVATIETRYETMAVAETEAEAIRLAGEKAVEFLKTTSSPIRTSQEAIDYLGVTVTEVAVGSAVIIS</sequence>
<gene>
    <name evidence="1" type="primary">72</name>
    <name evidence="1" type="ORF">SEA_PHARAOH_72</name>
</gene>
<dbReference type="Proteomes" id="UP000293430">
    <property type="component" value="Segment"/>
</dbReference>
<dbReference type="KEGG" id="vg:64871217"/>
<evidence type="ECO:0000313" key="1">
    <source>
        <dbReference type="EMBL" id="QBJ00260.1"/>
    </source>
</evidence>
<keyword evidence="2" id="KW-1185">Reference proteome</keyword>
<dbReference type="RefSeq" id="YP_010061598.1">
    <property type="nucleotide sequence ID" value="NC_054784.1"/>
</dbReference>
<dbReference type="GeneID" id="64871217"/>
<evidence type="ECO:0000313" key="2">
    <source>
        <dbReference type="Proteomes" id="UP000293430"/>
    </source>
</evidence>
<protein>
    <submittedName>
        <fullName evidence="1">Uncharacterized protein</fullName>
    </submittedName>
</protein>
<dbReference type="EMBL" id="MK524530">
    <property type="protein sequence ID" value="QBJ00260.1"/>
    <property type="molecule type" value="Genomic_DNA"/>
</dbReference>
<reference evidence="1 2" key="1">
    <citation type="submission" date="2019-02" db="EMBL/GenBank/DDBJ databases">
        <authorList>
            <person name="Liuzzo S."/>
            <person name="Smith M.A."/>
            <person name="Garlena R.A."/>
            <person name="Russell D.A."/>
            <person name="Pope W.H."/>
            <person name="Jacobs-Sera D."/>
            <person name="Hatfull G.F."/>
        </authorList>
    </citation>
    <scope>NUCLEOTIDE SEQUENCE [LARGE SCALE GENOMIC DNA]</scope>
</reference>
<name>A0A481W212_9CAUD</name>
<organism evidence="1 2">
    <name type="scientific">Mycobacterium phage Pharaoh</name>
    <dbReference type="NCBI Taxonomy" id="2530140"/>
    <lineage>
        <taxon>Viruses</taxon>
        <taxon>Duplodnaviria</taxon>
        <taxon>Heunggongvirae</taxon>
        <taxon>Uroviricota</taxon>
        <taxon>Caudoviricetes</taxon>
        <taxon>Pharaohvirus</taxon>
        <taxon>Pharaohvirus pharaoh</taxon>
    </lineage>
</organism>
<accession>A0A481W212</accession>